<dbReference type="PANTHER" id="PTHR43283:SF17">
    <property type="entry name" value="(LOVD), PUTATIVE (AFU_ORTHOLOGUE AFUA_5G00920)-RELATED"/>
    <property type="match status" value="1"/>
</dbReference>
<comment type="caution">
    <text evidence="5">The sequence shown here is derived from an EMBL/GenBank/DDBJ whole genome shotgun (WGS) entry which is preliminary data.</text>
</comment>
<feature type="region of interest" description="Disordered" evidence="3">
    <location>
        <begin position="235"/>
        <end position="255"/>
    </location>
</feature>
<proteinExistence type="inferred from homology"/>
<evidence type="ECO:0000313" key="5">
    <source>
        <dbReference type="EMBL" id="KAL1865003.1"/>
    </source>
</evidence>
<gene>
    <name evidence="5" type="ORF">Daus18300_007350</name>
</gene>
<dbReference type="Gene3D" id="3.40.710.10">
    <property type="entry name" value="DD-peptidase/beta-lactamase superfamily"/>
    <property type="match status" value="1"/>
</dbReference>
<dbReference type="Pfam" id="PF00144">
    <property type="entry name" value="Beta-lactamase"/>
    <property type="match status" value="1"/>
</dbReference>
<organism evidence="5 6">
    <name type="scientific">Diaporthe australafricana</name>
    <dbReference type="NCBI Taxonomy" id="127596"/>
    <lineage>
        <taxon>Eukaryota</taxon>
        <taxon>Fungi</taxon>
        <taxon>Dikarya</taxon>
        <taxon>Ascomycota</taxon>
        <taxon>Pezizomycotina</taxon>
        <taxon>Sordariomycetes</taxon>
        <taxon>Sordariomycetidae</taxon>
        <taxon>Diaporthales</taxon>
        <taxon>Diaporthaceae</taxon>
        <taxon>Diaporthe</taxon>
    </lineage>
</organism>
<reference evidence="5 6" key="1">
    <citation type="journal article" date="2024" name="IMA Fungus">
        <title>IMA Genome - F19 : A genome assembly and annotation guide to empower mycologists, including annotated draft genome sequences of Ceratocystis pirilliformis, Diaporthe australafricana, Fusarium ophioides, Paecilomyces lecythidis, and Sporothrix stenoceras.</title>
        <authorList>
            <person name="Aylward J."/>
            <person name="Wilson A.M."/>
            <person name="Visagie C.M."/>
            <person name="Spraker J."/>
            <person name="Barnes I."/>
            <person name="Buitendag C."/>
            <person name="Ceriani C."/>
            <person name="Del Mar Angel L."/>
            <person name="du Plessis D."/>
            <person name="Fuchs T."/>
            <person name="Gasser K."/>
            <person name="Kramer D."/>
            <person name="Li W."/>
            <person name="Munsamy K."/>
            <person name="Piso A."/>
            <person name="Price J.L."/>
            <person name="Sonnekus B."/>
            <person name="Thomas C."/>
            <person name="van der Nest A."/>
            <person name="van Dijk A."/>
            <person name="van Heerden A."/>
            <person name="van Vuuren N."/>
            <person name="Yilmaz N."/>
            <person name="Duong T.A."/>
            <person name="van der Merwe N.A."/>
            <person name="Wingfield M.J."/>
            <person name="Wingfield B.D."/>
        </authorList>
    </citation>
    <scope>NUCLEOTIDE SEQUENCE [LARGE SCALE GENOMIC DNA]</scope>
    <source>
        <strain evidence="5 6">CMW 18300</strain>
    </source>
</reference>
<evidence type="ECO:0000313" key="6">
    <source>
        <dbReference type="Proteomes" id="UP001583177"/>
    </source>
</evidence>
<keyword evidence="2" id="KW-0378">Hydrolase</keyword>
<protein>
    <recommendedName>
        <fullName evidence="4">Beta-lactamase-related domain-containing protein</fullName>
    </recommendedName>
</protein>
<dbReference type="InterPro" id="IPR050789">
    <property type="entry name" value="Diverse_Enzym_Activities"/>
</dbReference>
<evidence type="ECO:0000256" key="3">
    <source>
        <dbReference type="SAM" id="MobiDB-lite"/>
    </source>
</evidence>
<evidence type="ECO:0000256" key="1">
    <source>
        <dbReference type="ARBA" id="ARBA00009009"/>
    </source>
</evidence>
<dbReference type="Proteomes" id="UP001583177">
    <property type="component" value="Unassembled WGS sequence"/>
</dbReference>
<dbReference type="SUPFAM" id="SSF56601">
    <property type="entry name" value="beta-lactamase/transpeptidase-like"/>
    <property type="match status" value="1"/>
</dbReference>
<dbReference type="InterPro" id="IPR001466">
    <property type="entry name" value="Beta-lactam-related"/>
</dbReference>
<comment type="similarity">
    <text evidence="1">Belongs to the class-A beta-lactamase family.</text>
</comment>
<accession>A0ABR3WN48</accession>
<dbReference type="PANTHER" id="PTHR43283">
    <property type="entry name" value="BETA-LACTAMASE-RELATED"/>
    <property type="match status" value="1"/>
</dbReference>
<sequence length="405" mass="45218">MWKLDQIIENYAASGGNTKDKLLGVSFMVVNETDVLYEGSAGKIDHHDEAARYTPDTFTYVASLTKLPTAICLLQLVERGKIALDEDLRPRLPFLSEVQVLRGFDDDGQPILEDNHRPITLWHLLTHTSGLTYDIPSEPLMRWRQAVGRHKDNLTWTEEGFSTPLLFEPGTQWLYGTSIDWAGQLLEKVTGQTLGQYMTSNIFAVLEMRDSCFRPYLSNDQAERAVRTAKFSFRSPDDTLKSGPSPLPNDHPLESGGAGLFTTARDYAKLLQGVLRGKLLSKEGMEMLFRPQLDEELQKDLMKKLASAPEGYAPEYPIAMPANFAFGGMLNLEDIPDKRKAGSMMWSGMANSHWWIDLSTGVAGVMTVTLLPYADRIVADAYSKLETTVYGDLLAGKHTVDESET</sequence>
<evidence type="ECO:0000259" key="4">
    <source>
        <dbReference type="Pfam" id="PF00144"/>
    </source>
</evidence>
<name>A0ABR3WN48_9PEZI</name>
<dbReference type="EMBL" id="JAWRVE010000064">
    <property type="protein sequence ID" value="KAL1865003.1"/>
    <property type="molecule type" value="Genomic_DNA"/>
</dbReference>
<evidence type="ECO:0000256" key="2">
    <source>
        <dbReference type="ARBA" id="ARBA00022801"/>
    </source>
</evidence>
<dbReference type="InterPro" id="IPR012338">
    <property type="entry name" value="Beta-lactam/transpept-like"/>
</dbReference>
<feature type="domain" description="Beta-lactamase-related" evidence="4">
    <location>
        <begin position="5"/>
        <end position="381"/>
    </location>
</feature>
<keyword evidence="6" id="KW-1185">Reference proteome</keyword>